<comment type="caution">
    <text evidence="11">The sequence shown here is derived from an EMBL/GenBank/DDBJ whole genome shotgun (WGS) entry which is preliminary data.</text>
</comment>
<dbReference type="InterPro" id="IPR001680">
    <property type="entry name" value="WD40_rpt"/>
</dbReference>
<dbReference type="InterPro" id="IPR015943">
    <property type="entry name" value="WD40/YVTN_repeat-like_dom_sf"/>
</dbReference>
<dbReference type="EMBL" id="BDEQ01000001">
    <property type="protein sequence ID" value="GAT97384.1"/>
    <property type="molecule type" value="Genomic_DNA"/>
</dbReference>
<dbReference type="PANTHER" id="PTHR17583:SF0">
    <property type="entry name" value="PHOSPHOINOSITIDE 3-KINASE REGULATORY SUBUNIT 4"/>
    <property type="match status" value="1"/>
</dbReference>
<dbReference type="InterPro" id="IPR000719">
    <property type="entry name" value="Prot_kinase_dom"/>
</dbReference>
<dbReference type="SUPFAM" id="SSF48371">
    <property type="entry name" value="ARM repeat"/>
    <property type="match status" value="1"/>
</dbReference>
<keyword evidence="5" id="KW-0677">Repeat</keyword>
<accession>A0A5K1VST1</accession>
<dbReference type="SUPFAM" id="SSF50978">
    <property type="entry name" value="WD40 repeat-like"/>
    <property type="match status" value="1"/>
</dbReference>
<dbReference type="VEuPathDB" id="AmoebaDB:EHI7A_005450"/>
<dbReference type="InterPro" id="IPR008271">
    <property type="entry name" value="Ser/Thr_kinase_AS"/>
</dbReference>
<dbReference type="EC" id="2.7.11.1" evidence="1"/>
<dbReference type="VEuPathDB" id="AmoebaDB:EHI8A_035710"/>
<keyword evidence="4" id="KW-0808">Transferase</keyword>
<evidence type="ECO:0000256" key="1">
    <source>
        <dbReference type="ARBA" id="ARBA00012513"/>
    </source>
</evidence>
<gene>
    <name evidence="11" type="ORF">CL6EHI_044190</name>
</gene>
<dbReference type="FunFam" id="1.10.510.10:FF:001390">
    <property type="entry name" value="protein kinase with WD repeats"/>
    <property type="match status" value="1"/>
</dbReference>
<dbReference type="GO" id="GO:0004674">
    <property type="term" value="F:protein serine/threonine kinase activity"/>
    <property type="evidence" value="ECO:0007669"/>
    <property type="project" value="UniProtKB-KW"/>
</dbReference>
<dbReference type="InterPro" id="IPR036322">
    <property type="entry name" value="WD40_repeat_dom_sf"/>
</dbReference>
<dbReference type="VEuPathDB" id="AmoebaDB:EHI_044190"/>
<dbReference type="SMART" id="SM00220">
    <property type="entry name" value="S_TKc"/>
    <property type="match status" value="1"/>
</dbReference>
<dbReference type="FunFam" id="2.130.10.10:FF:001696">
    <property type="entry name" value="WD repeats protein kinase"/>
    <property type="match status" value="1"/>
</dbReference>
<evidence type="ECO:0000313" key="12">
    <source>
        <dbReference type="Proteomes" id="UP000078387"/>
    </source>
</evidence>
<feature type="domain" description="Protein kinase" evidence="10">
    <location>
        <begin position="23"/>
        <end position="294"/>
    </location>
</feature>
<keyword evidence="6" id="KW-0547">Nucleotide-binding</keyword>
<evidence type="ECO:0000256" key="7">
    <source>
        <dbReference type="ARBA" id="ARBA00022777"/>
    </source>
</evidence>
<evidence type="ECO:0000256" key="4">
    <source>
        <dbReference type="ARBA" id="ARBA00022679"/>
    </source>
</evidence>
<dbReference type="InterPro" id="IPR011989">
    <property type="entry name" value="ARM-like"/>
</dbReference>
<reference evidence="11 12" key="1">
    <citation type="submission" date="2016-05" db="EMBL/GenBank/DDBJ databases">
        <title>First whole genome sequencing of Entamoeba histolytica HM1:IMSS-clone-6.</title>
        <authorList>
            <person name="Mukherjee Avik.K."/>
            <person name="Izumyama S."/>
            <person name="Nakada-Tsukui K."/>
            <person name="Nozaki T."/>
        </authorList>
    </citation>
    <scope>NUCLEOTIDE SEQUENCE [LARGE SCALE GENOMIC DNA]</scope>
    <source>
        <strain evidence="11 12">HM1:IMSS clone 6</strain>
    </source>
</reference>
<proteinExistence type="predicted"/>
<dbReference type="PANTHER" id="PTHR17583">
    <property type="entry name" value="PHOSPHOINOSITIDE 3-KINASE REGULATORY SUBUNIT 4"/>
    <property type="match status" value="1"/>
</dbReference>
<keyword evidence="3 9" id="KW-0853">WD repeat</keyword>
<evidence type="ECO:0000256" key="6">
    <source>
        <dbReference type="ARBA" id="ARBA00022741"/>
    </source>
</evidence>
<dbReference type="GO" id="GO:0016236">
    <property type="term" value="P:macroautophagy"/>
    <property type="evidence" value="ECO:0007669"/>
    <property type="project" value="InterPro"/>
</dbReference>
<feature type="repeat" description="WD" evidence="9">
    <location>
        <begin position="905"/>
        <end position="938"/>
    </location>
</feature>
<dbReference type="GO" id="GO:0005524">
    <property type="term" value="F:ATP binding"/>
    <property type="evidence" value="ECO:0007669"/>
    <property type="project" value="InterPro"/>
</dbReference>
<organism evidence="11 12">
    <name type="scientific">Entamoeba histolytica</name>
    <dbReference type="NCBI Taxonomy" id="5759"/>
    <lineage>
        <taxon>Eukaryota</taxon>
        <taxon>Amoebozoa</taxon>
        <taxon>Evosea</taxon>
        <taxon>Archamoebae</taxon>
        <taxon>Mastigamoebida</taxon>
        <taxon>Entamoebidae</taxon>
        <taxon>Entamoeba</taxon>
    </lineage>
</organism>
<dbReference type="PROSITE" id="PS50011">
    <property type="entry name" value="PROTEIN_KINASE_DOM"/>
    <property type="match status" value="1"/>
</dbReference>
<dbReference type="PROSITE" id="PS50294">
    <property type="entry name" value="WD_REPEATS_REGION"/>
    <property type="match status" value="2"/>
</dbReference>
<dbReference type="GO" id="GO:0034272">
    <property type="term" value="C:phosphatidylinositol 3-kinase complex, class III, type II"/>
    <property type="evidence" value="ECO:0007669"/>
    <property type="project" value="TreeGrafter"/>
</dbReference>
<dbReference type="Pfam" id="PF00069">
    <property type="entry name" value="Pkinase"/>
    <property type="match status" value="1"/>
</dbReference>
<evidence type="ECO:0000256" key="3">
    <source>
        <dbReference type="ARBA" id="ARBA00022574"/>
    </source>
</evidence>
<dbReference type="OMA" id="ATNTCRI"/>
<dbReference type="Gene3D" id="2.130.10.10">
    <property type="entry name" value="YVTN repeat-like/Quinoprotein amine dehydrogenase"/>
    <property type="match status" value="2"/>
</dbReference>
<dbReference type="GO" id="GO:0034271">
    <property type="term" value="C:phosphatidylinositol 3-kinase complex, class III, type I"/>
    <property type="evidence" value="ECO:0007669"/>
    <property type="project" value="TreeGrafter"/>
</dbReference>
<dbReference type="InterPro" id="IPR045162">
    <property type="entry name" value="Vps15-like"/>
</dbReference>
<dbReference type="Pfam" id="PF22956">
    <property type="entry name" value="VPS15-like_hel"/>
    <property type="match status" value="1"/>
</dbReference>
<dbReference type="GO" id="GO:0006623">
    <property type="term" value="P:protein targeting to vacuole"/>
    <property type="evidence" value="ECO:0007669"/>
    <property type="project" value="TreeGrafter"/>
</dbReference>
<dbReference type="GO" id="GO:0045324">
    <property type="term" value="P:late endosome to vacuole transport"/>
    <property type="evidence" value="ECO:0007669"/>
    <property type="project" value="InterPro"/>
</dbReference>
<dbReference type="Pfam" id="PF00400">
    <property type="entry name" value="WD40"/>
    <property type="match status" value="2"/>
</dbReference>
<dbReference type="Proteomes" id="UP000078387">
    <property type="component" value="Unassembled WGS sequence"/>
</dbReference>
<dbReference type="PROSITE" id="PS50082">
    <property type="entry name" value="WD_REPEATS_2"/>
    <property type="match status" value="3"/>
</dbReference>
<protein>
    <recommendedName>
        <fullName evidence="1">non-specific serine/threonine protein kinase</fullName>
        <ecNumber evidence="1">2.7.11.1</ecNumber>
    </recommendedName>
</protein>
<sequence length="1301" mass="147092">MGNTLSTSSDVLNSLDLTDTCGLDEVENIGNDLLTHSVRARDTRSRRVLVTKLYSVQPSDGDKINELLQRLHTVNKSIVNITGLLGFVTKKAGKNGSIIIYQRQYLPYNLADRVRTAPFFTLQEKVFIAYQLINAVNSLHSLHIVHGDIKPENILLTSSNTPYLSDFAPYKPFYIPDDNPYDLNFFFNRSTCIAPERFQPNLKVDKMFTETTPSADIFSLGCVLAYLFLENSLFDVSNILDYKNGKFSITNTLSAIQVDFIRELILLMVDATPEKRPTAQQCFEICEKNVPSYFSSLLQLSYLSQQNSAEFVLPDIISFIREQLKIEKPNVPKEIIEKEIQSIPDEATLSHSSQLAVELDKLTNQTEELHKHLEVLLSRQWGDLKARSDALNSMRKLTEQITVSDEKENVVNEVEETKKYFNKQEEPFISTSIILYILFSIRRTRENILEKILSIVDILIHYSDDEALYMIITPGLVDLIIGTSSNPIKSHSLKSLILALKYMKTLPPSAHLLFPNYICPAIEQTIVNQQNMSFTITYASYFSQLLELSKKLSLKEEDGSMKASEHEVLCKFFLESYKQMLLKKNFHITRNLIKSYSALTLFCGYQKSYNELLQYITQFQQSDPILIVYFLEQIPLVGKVYGTKVFELHFYPLLQQYLYSTHEYLVYQTLLSITSCISLDIISRSYIYSIIPSVCPLLVHPNITLRQTTALLLEVIASKLSDAQRHCFLLPHVNSMLRIKLFNITASHINASLLSSIPRNALRSFDRNDFSSTMHIEDIVTKLENTGVTNPDKCLSKLIPYLIAVKEHIPRLSLQQQTSINRLTDELKVHQQLPLWGVNPDDPNHTYIPMQNPNTPCPRDSSRYITVIKGSAPPRLRSIPDLGFVDSEIPSPKHEIIQGICVAHLTEHRAPITSISVGSNGIFFVTGDSTGIIKVWDILGVESLEVMRSKVTYKGPSGVSSIGTIAKSNGIVIGYRDGTIELHRVCVQGKKSTVMSMNLIKSISLGSKIIAIQKNADAKAVTIVCENGTLAVWDIRDKTVGIRKENDARLGYVSAMAVAPSGEYCIVGTNRGYLVCWDLRHTIANIGWRVPTHSAITEIVFIKEENIATNTRDGDVFCWDIKNQNLKSLLHFEDFGTEIPELSSIIEKVERSRFKPSFSMGPDDYGVQQLDNLLQNLQKCIAQSKNNIYLPYLINTSLIAFDRFIISGGSDHILRFWDVEDSQNSLSYAIGDFKKPPTFEILNENNITCIKCFPVDREKRGIGISDNDHHLDAITALSMLPSAQSYYLCSASRDGIIKIWK</sequence>
<evidence type="ECO:0000256" key="2">
    <source>
        <dbReference type="ARBA" id="ARBA00022527"/>
    </source>
</evidence>
<dbReference type="Gene3D" id="1.25.10.10">
    <property type="entry name" value="Leucine-rich Repeat Variant"/>
    <property type="match status" value="1"/>
</dbReference>
<dbReference type="PROSITE" id="PS00108">
    <property type="entry name" value="PROTEIN_KINASE_ST"/>
    <property type="match status" value="1"/>
</dbReference>
<keyword evidence="2" id="KW-0723">Serine/threonine-protein kinase</keyword>
<evidence type="ECO:0000259" key="10">
    <source>
        <dbReference type="PROSITE" id="PS50011"/>
    </source>
</evidence>
<keyword evidence="8" id="KW-0067">ATP-binding</keyword>
<dbReference type="VEuPathDB" id="AmoebaDB:EHI5A_012820"/>
<dbReference type="VEuPathDB" id="AmoebaDB:KM1_016080"/>
<keyword evidence="7 11" id="KW-0418">Kinase</keyword>
<dbReference type="GO" id="GO:0071561">
    <property type="term" value="C:nucleus-vacuole junction"/>
    <property type="evidence" value="ECO:0007669"/>
    <property type="project" value="TreeGrafter"/>
</dbReference>
<feature type="repeat" description="WD" evidence="9">
    <location>
        <begin position="1203"/>
        <end position="1227"/>
    </location>
</feature>
<dbReference type="Gene3D" id="1.10.510.10">
    <property type="entry name" value="Transferase(Phosphotransferase) domain 1"/>
    <property type="match status" value="1"/>
</dbReference>
<feature type="repeat" description="WD" evidence="9">
    <location>
        <begin position="1267"/>
        <end position="1301"/>
    </location>
</feature>
<dbReference type="GO" id="GO:0005770">
    <property type="term" value="C:late endosome"/>
    <property type="evidence" value="ECO:0007669"/>
    <property type="project" value="TreeGrafter"/>
</dbReference>
<dbReference type="SUPFAM" id="SSF56112">
    <property type="entry name" value="Protein kinase-like (PK-like)"/>
    <property type="match status" value="1"/>
</dbReference>
<dbReference type="SMART" id="SM00320">
    <property type="entry name" value="WD40"/>
    <property type="match status" value="7"/>
</dbReference>
<evidence type="ECO:0000313" key="11">
    <source>
        <dbReference type="EMBL" id="GAT97384.1"/>
    </source>
</evidence>
<dbReference type="InterPro" id="IPR016024">
    <property type="entry name" value="ARM-type_fold"/>
</dbReference>
<evidence type="ECO:0000256" key="9">
    <source>
        <dbReference type="PROSITE-ProRule" id="PRU00221"/>
    </source>
</evidence>
<name>A0A5K1VST1_ENTHI</name>
<dbReference type="InterPro" id="IPR055231">
    <property type="entry name" value="2AA_helical"/>
</dbReference>
<evidence type="ECO:0000256" key="5">
    <source>
        <dbReference type="ARBA" id="ARBA00022737"/>
    </source>
</evidence>
<evidence type="ECO:0000256" key="8">
    <source>
        <dbReference type="ARBA" id="ARBA00022840"/>
    </source>
</evidence>
<dbReference type="InterPro" id="IPR011009">
    <property type="entry name" value="Kinase-like_dom_sf"/>
</dbReference>